<reference evidence="2 3" key="1">
    <citation type="submission" date="2016-10" db="EMBL/GenBank/DDBJ databases">
        <authorList>
            <person name="Varghese N."/>
            <person name="Submissions S."/>
        </authorList>
    </citation>
    <scope>NUCLEOTIDE SEQUENCE [LARGE SCALE GENOMIC DNA]</scope>
    <source>
        <strain evidence="2 3">IBRC-M10081</strain>
    </source>
</reference>
<evidence type="ECO:0000256" key="1">
    <source>
        <dbReference type="SAM" id="Phobius"/>
    </source>
</evidence>
<name>A0A662Z0L2_9STAP</name>
<keyword evidence="3" id="KW-1185">Reference proteome</keyword>
<keyword evidence="1" id="KW-0812">Transmembrane</keyword>
<sequence length="83" mass="9513">MKKVFAPIILLFGVIFFASGISFLQVDNQTALFSAFVGAALILYAFYLFRQTRKGGKKNSRDEIIDKVRARVESQYDEDERKD</sequence>
<dbReference type="EMBL" id="FOIT01000001">
    <property type="protein sequence ID" value="SEV82535.1"/>
    <property type="molecule type" value="Genomic_DNA"/>
</dbReference>
<dbReference type="Proteomes" id="UP000243605">
    <property type="component" value="Unassembled WGS sequence"/>
</dbReference>
<keyword evidence="1" id="KW-0472">Membrane</keyword>
<dbReference type="AlphaFoldDB" id="A0A662Z0L2"/>
<proteinExistence type="predicted"/>
<keyword evidence="1" id="KW-1133">Transmembrane helix</keyword>
<accession>A0A662Z0L2</accession>
<evidence type="ECO:0000313" key="3">
    <source>
        <dbReference type="Proteomes" id="UP000243605"/>
    </source>
</evidence>
<feature type="transmembrane region" description="Helical" evidence="1">
    <location>
        <begin position="30"/>
        <end position="49"/>
    </location>
</feature>
<protein>
    <submittedName>
        <fullName evidence="2">Uncharacterized protein</fullName>
    </submittedName>
</protein>
<dbReference type="RefSeq" id="WP_091473113.1">
    <property type="nucleotide sequence ID" value="NZ_FOIT01000001.1"/>
</dbReference>
<gene>
    <name evidence="2" type="ORF">SAMN05192557_0259</name>
</gene>
<evidence type="ECO:0000313" key="2">
    <source>
        <dbReference type="EMBL" id="SEV82535.1"/>
    </source>
</evidence>
<organism evidence="2 3">
    <name type="scientific">Aliicoccus persicus</name>
    <dbReference type="NCBI Taxonomy" id="930138"/>
    <lineage>
        <taxon>Bacteria</taxon>
        <taxon>Bacillati</taxon>
        <taxon>Bacillota</taxon>
        <taxon>Bacilli</taxon>
        <taxon>Bacillales</taxon>
        <taxon>Staphylococcaceae</taxon>
        <taxon>Aliicoccus</taxon>
    </lineage>
</organism>